<proteinExistence type="predicted"/>
<dbReference type="RefSeq" id="WP_124178681.1">
    <property type="nucleotide sequence ID" value="NZ_REFY01000004.1"/>
</dbReference>
<dbReference type="Proteomes" id="UP000273828">
    <property type="component" value="Unassembled WGS sequence"/>
</dbReference>
<organism evidence="8 9">
    <name type="scientific">Natrarchaeobius halalkaliphilus</name>
    <dbReference type="NCBI Taxonomy" id="1679091"/>
    <lineage>
        <taxon>Archaea</taxon>
        <taxon>Methanobacteriati</taxon>
        <taxon>Methanobacteriota</taxon>
        <taxon>Stenosarchaea group</taxon>
        <taxon>Halobacteria</taxon>
        <taxon>Halobacteriales</taxon>
        <taxon>Natrialbaceae</taxon>
        <taxon>Natrarchaeobius</taxon>
    </lineage>
</organism>
<reference evidence="8 9" key="1">
    <citation type="submission" date="2018-10" db="EMBL/GenBank/DDBJ databases">
        <title>Natrarchaeobius chitinivorans gen. nov., sp. nov., and Natrarchaeobius haloalkaliphilus sp. nov., alkaliphilic, chitin-utilizing haloarchaea from hypersaline alkaline lakes.</title>
        <authorList>
            <person name="Sorokin D.Y."/>
            <person name="Elcheninov A.G."/>
            <person name="Kostrikina N.A."/>
            <person name="Bale N.J."/>
            <person name="Sinninghe Damste J.S."/>
            <person name="Khijniak T.V."/>
            <person name="Kublanov I.V."/>
            <person name="Toshchakov S.V."/>
        </authorList>
    </citation>
    <scope>NUCLEOTIDE SEQUENCE [LARGE SCALE GENOMIC DNA]</scope>
    <source>
        <strain evidence="8 9">AArcht-Sl</strain>
    </source>
</reference>
<dbReference type="InterPro" id="IPR037185">
    <property type="entry name" value="EmrE-like"/>
</dbReference>
<feature type="transmembrane region" description="Helical" evidence="6">
    <location>
        <begin position="170"/>
        <end position="189"/>
    </location>
</feature>
<evidence type="ECO:0000313" key="9">
    <source>
        <dbReference type="Proteomes" id="UP000273828"/>
    </source>
</evidence>
<feature type="transmembrane region" description="Helical" evidence="6">
    <location>
        <begin position="140"/>
        <end position="158"/>
    </location>
</feature>
<dbReference type="InterPro" id="IPR000620">
    <property type="entry name" value="EamA_dom"/>
</dbReference>
<dbReference type="PANTHER" id="PTHR42920">
    <property type="entry name" value="OS03G0707200 PROTEIN-RELATED"/>
    <property type="match status" value="1"/>
</dbReference>
<protein>
    <submittedName>
        <fullName evidence="8">DMT family transporter</fullName>
    </submittedName>
</protein>
<comment type="subcellular location">
    <subcellularLocation>
        <location evidence="1">Cell membrane</location>
        <topology evidence="1">Multi-pass membrane protein</topology>
    </subcellularLocation>
</comment>
<comment type="caution">
    <text evidence="8">The sequence shown here is derived from an EMBL/GenBank/DDBJ whole genome shotgun (WGS) entry which is preliminary data.</text>
</comment>
<feature type="transmembrane region" description="Helical" evidence="6">
    <location>
        <begin position="233"/>
        <end position="253"/>
    </location>
</feature>
<keyword evidence="4 6" id="KW-1133">Transmembrane helix</keyword>
<evidence type="ECO:0000256" key="1">
    <source>
        <dbReference type="ARBA" id="ARBA00004651"/>
    </source>
</evidence>
<feature type="transmembrane region" description="Helical" evidence="6">
    <location>
        <begin position="477"/>
        <end position="495"/>
    </location>
</feature>
<dbReference type="PANTHER" id="PTHR42920:SF11">
    <property type="entry name" value="INNER MEMBRANE PROTEIN YTFF"/>
    <property type="match status" value="1"/>
</dbReference>
<feature type="transmembrane region" description="Helical" evidence="6">
    <location>
        <begin position="340"/>
        <end position="359"/>
    </location>
</feature>
<feature type="transmembrane region" description="Helical" evidence="6">
    <location>
        <begin position="285"/>
        <end position="303"/>
    </location>
</feature>
<feature type="transmembrane region" description="Helical" evidence="6">
    <location>
        <begin position="593"/>
        <end position="612"/>
    </location>
</feature>
<evidence type="ECO:0000313" key="8">
    <source>
        <dbReference type="EMBL" id="RQG88993.1"/>
    </source>
</evidence>
<keyword evidence="9" id="KW-1185">Reference proteome</keyword>
<keyword evidence="5 6" id="KW-0472">Membrane</keyword>
<feature type="transmembrane region" description="Helical" evidence="6">
    <location>
        <begin position="201"/>
        <end position="221"/>
    </location>
</feature>
<dbReference type="EMBL" id="REFY01000004">
    <property type="protein sequence ID" value="RQG88993.1"/>
    <property type="molecule type" value="Genomic_DNA"/>
</dbReference>
<dbReference type="AlphaFoldDB" id="A0A3N6LJR8"/>
<feature type="transmembrane region" description="Helical" evidence="6">
    <location>
        <begin position="260"/>
        <end position="279"/>
    </location>
</feature>
<feature type="transmembrane region" description="Helical" evidence="6">
    <location>
        <begin position="12"/>
        <end position="32"/>
    </location>
</feature>
<sequence length="618" mass="68776">MSDRSSDLFAPLSYGLFSIFLWSLFASLADFLTGQVNYLAFTIGIFVCGIVLFGADCYRKRDRLRTGFVRLDRREKATFLSFVFLFGVLLAIYDLTFYFAIQTGPSIPANLINYLWPMLTPIFAVFLFRRPNDEITAYKIGALLLAFLGAIIAVWDFSGGTDLASMELRFSYLAAFVASIAAALYLNALDVAQDYIPSISLTYFLGILFAFPFLLVSVPIFELTVQATADSLPIIVLYGIVVFVGGQFAWGRAITRGNKVVISALAYLTPILSTLFLFVLVDATLTQSMAAGGTLIIVANVLLNDSFRHVSSARGAVIGIFAVSIVLFVDPSLGGSETSIGVFEGFVATIFAILAGFMLERVWRMNQSENEYVVEMNNTMEQFLPILDELEREDREAFVEQIDAVMISILELNYLKDASERFALSRQVHTDINEFHETATGLFAETGYERRATELSMQFRKDVNNWLMLNQEGVSRGEMGILWILGTVTIVLFIVNMGSGFLENVIAIALSGVIIFIILKIRDYNFNRTGTEKALVEQDVILQIEREPYFPSKEMVLDGGYVKTMNENDSVRLGEDHETAIVKDLAPHLYVRYSLLALVGLGISLMIGLIYLRSVGLT</sequence>
<feature type="transmembrane region" description="Helical" evidence="6">
    <location>
        <begin position="79"/>
        <end position="101"/>
    </location>
</feature>
<evidence type="ECO:0000256" key="3">
    <source>
        <dbReference type="ARBA" id="ARBA00022692"/>
    </source>
</evidence>
<feature type="transmembrane region" description="Helical" evidence="6">
    <location>
        <begin position="315"/>
        <end position="334"/>
    </location>
</feature>
<name>A0A3N6LJR8_9EURY</name>
<feature type="domain" description="EamA" evidence="7">
    <location>
        <begin position="14"/>
        <end position="154"/>
    </location>
</feature>
<evidence type="ECO:0000256" key="5">
    <source>
        <dbReference type="ARBA" id="ARBA00023136"/>
    </source>
</evidence>
<evidence type="ECO:0000256" key="6">
    <source>
        <dbReference type="SAM" id="Phobius"/>
    </source>
</evidence>
<evidence type="ECO:0000259" key="7">
    <source>
        <dbReference type="Pfam" id="PF00892"/>
    </source>
</evidence>
<gene>
    <name evidence="8" type="ORF">EA462_11440</name>
</gene>
<dbReference type="Pfam" id="PF00892">
    <property type="entry name" value="EamA"/>
    <property type="match status" value="2"/>
</dbReference>
<feature type="transmembrane region" description="Helical" evidence="6">
    <location>
        <begin position="38"/>
        <end position="58"/>
    </location>
</feature>
<evidence type="ECO:0000256" key="2">
    <source>
        <dbReference type="ARBA" id="ARBA00022475"/>
    </source>
</evidence>
<keyword evidence="3 6" id="KW-0812">Transmembrane</keyword>
<feature type="transmembrane region" description="Helical" evidence="6">
    <location>
        <begin position="501"/>
        <end position="519"/>
    </location>
</feature>
<dbReference type="GO" id="GO:0005886">
    <property type="term" value="C:plasma membrane"/>
    <property type="evidence" value="ECO:0007669"/>
    <property type="project" value="UniProtKB-SubCell"/>
</dbReference>
<dbReference type="InterPro" id="IPR051258">
    <property type="entry name" value="Diverse_Substrate_Transporter"/>
</dbReference>
<keyword evidence="2" id="KW-1003">Cell membrane</keyword>
<dbReference type="SUPFAM" id="SSF103481">
    <property type="entry name" value="Multidrug resistance efflux transporter EmrE"/>
    <property type="match status" value="2"/>
</dbReference>
<feature type="transmembrane region" description="Helical" evidence="6">
    <location>
        <begin position="107"/>
        <end position="128"/>
    </location>
</feature>
<evidence type="ECO:0000256" key="4">
    <source>
        <dbReference type="ARBA" id="ARBA00022989"/>
    </source>
</evidence>
<accession>A0A3N6LJR8</accession>
<feature type="domain" description="EamA" evidence="7">
    <location>
        <begin position="171"/>
        <end position="303"/>
    </location>
</feature>
<dbReference type="OrthoDB" id="386125at2157"/>